<dbReference type="InterPro" id="IPR002467">
    <property type="entry name" value="Pept_M24A_MAP1"/>
</dbReference>
<dbReference type="CDD" id="cd01086">
    <property type="entry name" value="MetAP1"/>
    <property type="match status" value="1"/>
</dbReference>
<evidence type="ECO:0000256" key="6">
    <source>
        <dbReference type="HAMAP-Rule" id="MF_01974"/>
    </source>
</evidence>
<dbReference type="Proteomes" id="UP000266016">
    <property type="component" value="Unassembled WGS sequence"/>
</dbReference>
<accession>A0A398BCN3</accession>
<dbReference type="EC" id="3.4.11.18" evidence="6 7"/>
<feature type="binding site" evidence="6">
    <location>
        <position position="93"/>
    </location>
    <ligand>
        <name>a divalent metal cation</name>
        <dbReference type="ChEBI" id="CHEBI:60240"/>
        <label>1</label>
    </ligand>
</feature>
<comment type="subunit">
    <text evidence="6">Monomer.</text>
</comment>
<reference evidence="9 10" key="1">
    <citation type="submission" date="2018-08" db="EMBL/GenBank/DDBJ databases">
        <title>Bacillus jemisoniae sp. nov., Bacillus chryseoplanitiae sp. nov., Bacillus resnikiae sp. nov., and Bacillus frankliniae sp. nov., isolated from Viking spacecraft and associated surfaces.</title>
        <authorList>
            <person name="Seuylemezian A."/>
            <person name="Vaishampayan P."/>
        </authorList>
    </citation>
    <scope>NUCLEOTIDE SEQUENCE [LARGE SCALE GENOMIC DNA]</scope>
    <source>
        <strain evidence="9 10">MA001</strain>
    </source>
</reference>
<evidence type="ECO:0000256" key="1">
    <source>
        <dbReference type="ARBA" id="ARBA00002521"/>
    </source>
</evidence>
<keyword evidence="3 6" id="KW-0645">Protease</keyword>
<feature type="binding site" evidence="6">
    <location>
        <position position="232"/>
    </location>
    <ligand>
        <name>a divalent metal cation</name>
        <dbReference type="ChEBI" id="CHEBI:60240"/>
        <label>1</label>
    </ligand>
</feature>
<comment type="similarity">
    <text evidence="6">Belongs to the peptidase M24A family. Methionine aminopeptidase type 1 subfamily.</text>
</comment>
<dbReference type="NCBIfam" id="TIGR00500">
    <property type="entry name" value="met_pdase_I"/>
    <property type="match status" value="1"/>
</dbReference>
<feature type="binding site" evidence="6">
    <location>
        <position position="104"/>
    </location>
    <ligand>
        <name>a divalent metal cation</name>
        <dbReference type="ChEBI" id="CHEBI:60240"/>
        <label>2</label>
        <note>catalytic</note>
    </ligand>
</feature>
<dbReference type="Pfam" id="PF00557">
    <property type="entry name" value="Peptidase_M24"/>
    <property type="match status" value="1"/>
</dbReference>
<comment type="function">
    <text evidence="1 6">Removes the N-terminal methionine from nascent proteins. The N-terminal methionine is often cleaved when the second residue in the primary sequence is small and uncharged (Met-Ala-, Cys, Gly, Pro, Ser, Thr, or Val). Requires deformylation of the N(alpha)-formylated initiator methionine before it can be hydrolyzed.</text>
</comment>
<dbReference type="GO" id="GO:0006508">
    <property type="term" value="P:proteolysis"/>
    <property type="evidence" value="ECO:0007669"/>
    <property type="project" value="UniProtKB-KW"/>
</dbReference>
<dbReference type="PANTHER" id="PTHR43330:SF13">
    <property type="entry name" value="METHIONINE AMINOPEPTIDASE 2"/>
    <property type="match status" value="1"/>
</dbReference>
<keyword evidence="2 6" id="KW-0031">Aminopeptidase</keyword>
<evidence type="ECO:0000313" key="9">
    <source>
        <dbReference type="EMBL" id="RID85413.1"/>
    </source>
</evidence>
<keyword evidence="5 6" id="KW-0378">Hydrolase</keyword>
<dbReference type="EMBL" id="QWVS01000018">
    <property type="protein sequence ID" value="RID85413.1"/>
    <property type="molecule type" value="Genomic_DNA"/>
</dbReference>
<dbReference type="InterPro" id="IPR001714">
    <property type="entry name" value="Pept_M24_MAP"/>
</dbReference>
<evidence type="ECO:0000256" key="7">
    <source>
        <dbReference type="RuleBase" id="RU003653"/>
    </source>
</evidence>
<evidence type="ECO:0000259" key="8">
    <source>
        <dbReference type="Pfam" id="PF00557"/>
    </source>
</evidence>
<dbReference type="SUPFAM" id="SSF55920">
    <property type="entry name" value="Creatinase/aminopeptidase"/>
    <property type="match status" value="1"/>
</dbReference>
<dbReference type="GO" id="GO:0004239">
    <property type="term" value="F:initiator methionyl aminopeptidase activity"/>
    <property type="evidence" value="ECO:0007669"/>
    <property type="project" value="UniProtKB-UniRule"/>
</dbReference>
<evidence type="ECO:0000256" key="4">
    <source>
        <dbReference type="ARBA" id="ARBA00022723"/>
    </source>
</evidence>
<keyword evidence="4 6" id="KW-0479">Metal-binding</keyword>
<name>A0A398BCN3_9BACI</name>
<evidence type="ECO:0000256" key="5">
    <source>
        <dbReference type="ARBA" id="ARBA00022801"/>
    </source>
</evidence>
<dbReference type="InterPro" id="IPR036005">
    <property type="entry name" value="Creatinase/aminopeptidase-like"/>
</dbReference>
<feature type="binding site" evidence="6">
    <location>
        <position position="104"/>
    </location>
    <ligand>
        <name>a divalent metal cation</name>
        <dbReference type="ChEBI" id="CHEBI:60240"/>
        <label>1</label>
    </ligand>
</feature>
<evidence type="ECO:0000313" key="10">
    <source>
        <dbReference type="Proteomes" id="UP000266016"/>
    </source>
</evidence>
<comment type="caution">
    <text evidence="9">The sequence shown here is derived from an EMBL/GenBank/DDBJ whole genome shotgun (WGS) entry which is preliminary data.</text>
</comment>
<comment type="catalytic activity">
    <reaction evidence="6 7">
        <text>Release of N-terminal amino acids, preferentially methionine, from peptides and arylamides.</text>
        <dbReference type="EC" id="3.4.11.18"/>
    </reaction>
</comment>
<sequence>MIVKNDEDLAGLKEIGKIVAMIRDEMIARTKPGVSTKELDNYAGELFEKYGAISGPKGEYDFPGYTCISVNEVVAHGIPNDRKLEEGDLINIDVSGSKNGYFADTGLSIVVGNGDQRLVDLCESAKIAFEEGLKKIKSGSKYNMIGKTVHKTARNHGYTVIKNLTGHGVGRALHEAPDHILNYFDSWDNKLMKEGIVLAFEPFISTGDEEVAEQSDGWGFVTPNKSMVAQCEHTVVVTKGEPIVLTR</sequence>
<feature type="binding site" evidence="6">
    <location>
        <position position="201"/>
    </location>
    <ligand>
        <name>a divalent metal cation</name>
        <dbReference type="ChEBI" id="CHEBI:60240"/>
        <label>2</label>
        <note>catalytic</note>
    </ligand>
</feature>
<evidence type="ECO:0000256" key="2">
    <source>
        <dbReference type="ARBA" id="ARBA00022438"/>
    </source>
</evidence>
<dbReference type="PRINTS" id="PR00599">
    <property type="entry name" value="MAPEPTIDASE"/>
</dbReference>
<gene>
    <name evidence="6 9" type="primary">map</name>
    <name evidence="9" type="ORF">D1953_11400</name>
</gene>
<feature type="binding site" evidence="6">
    <location>
        <position position="174"/>
    </location>
    <ligand>
        <name>substrate</name>
    </ligand>
</feature>
<evidence type="ECO:0000256" key="3">
    <source>
        <dbReference type="ARBA" id="ARBA00022670"/>
    </source>
</evidence>
<feature type="binding site" evidence="6">
    <location>
        <position position="232"/>
    </location>
    <ligand>
        <name>a divalent metal cation</name>
        <dbReference type="ChEBI" id="CHEBI:60240"/>
        <label>2</label>
        <note>catalytic</note>
    </ligand>
</feature>
<feature type="binding site" evidence="6">
    <location>
        <position position="167"/>
    </location>
    <ligand>
        <name>a divalent metal cation</name>
        <dbReference type="ChEBI" id="CHEBI:60240"/>
        <label>2</label>
        <note>catalytic</note>
    </ligand>
</feature>
<proteinExistence type="inferred from homology"/>
<dbReference type="InterPro" id="IPR000994">
    <property type="entry name" value="Pept_M24"/>
</dbReference>
<dbReference type="GO" id="GO:0070006">
    <property type="term" value="F:metalloaminopeptidase activity"/>
    <property type="evidence" value="ECO:0007669"/>
    <property type="project" value="UniProtKB-UniRule"/>
</dbReference>
<dbReference type="GO" id="GO:0046872">
    <property type="term" value="F:metal ion binding"/>
    <property type="evidence" value="ECO:0007669"/>
    <property type="project" value="UniProtKB-UniRule"/>
</dbReference>
<dbReference type="PANTHER" id="PTHR43330">
    <property type="entry name" value="METHIONINE AMINOPEPTIDASE"/>
    <property type="match status" value="1"/>
</dbReference>
<comment type="cofactor">
    <cofactor evidence="6">
        <name>Co(2+)</name>
        <dbReference type="ChEBI" id="CHEBI:48828"/>
    </cofactor>
    <cofactor evidence="6">
        <name>Zn(2+)</name>
        <dbReference type="ChEBI" id="CHEBI:29105"/>
    </cofactor>
    <cofactor evidence="6">
        <name>Mn(2+)</name>
        <dbReference type="ChEBI" id="CHEBI:29035"/>
    </cofactor>
    <cofactor evidence="6">
        <name>Fe(2+)</name>
        <dbReference type="ChEBI" id="CHEBI:29033"/>
    </cofactor>
    <text evidence="6">Binds 2 divalent metal cations per subunit. Has a high-affinity and a low affinity metal-binding site. The true nature of the physiological cofactor is under debate. The enzyme is active with cobalt, zinc, manganese or divalent iron ions. Most likely, methionine aminopeptidases function as mononuclear Fe(2+)-metalloproteases under physiological conditions, and the catalytically relevant metal-binding site has been assigned to the histidine-containing high-affinity site.</text>
</comment>
<organism evidence="9 10">
    <name type="scientific">Peribacillus asahii</name>
    <dbReference type="NCBI Taxonomy" id="228899"/>
    <lineage>
        <taxon>Bacteria</taxon>
        <taxon>Bacillati</taxon>
        <taxon>Bacillota</taxon>
        <taxon>Bacilli</taxon>
        <taxon>Bacillales</taxon>
        <taxon>Bacillaceae</taxon>
        <taxon>Peribacillus</taxon>
    </lineage>
</organism>
<dbReference type="HAMAP" id="MF_01974">
    <property type="entry name" value="MetAP_1"/>
    <property type="match status" value="1"/>
</dbReference>
<feature type="domain" description="Peptidase M24" evidence="8">
    <location>
        <begin position="11"/>
        <end position="239"/>
    </location>
</feature>
<protein>
    <recommendedName>
        <fullName evidence="6 7">Methionine aminopeptidase</fullName>
        <shortName evidence="6">MAP</shortName>
        <shortName evidence="6">MetAP</shortName>
        <ecNumber evidence="6 7">3.4.11.18</ecNumber>
    </recommendedName>
    <alternativeName>
        <fullName evidence="6">Peptidase M</fullName>
    </alternativeName>
</protein>
<feature type="binding site" evidence="6">
    <location>
        <position position="76"/>
    </location>
    <ligand>
        <name>substrate</name>
    </ligand>
</feature>
<keyword evidence="10" id="KW-1185">Reference proteome</keyword>
<dbReference type="Gene3D" id="3.90.230.10">
    <property type="entry name" value="Creatinase/methionine aminopeptidase superfamily"/>
    <property type="match status" value="1"/>
</dbReference>
<dbReference type="RefSeq" id="WP_119117309.1">
    <property type="nucleotide sequence ID" value="NZ_QWVS01000018.1"/>
</dbReference>
<dbReference type="AlphaFoldDB" id="A0A398BCN3"/>